<reference evidence="1 2" key="1">
    <citation type="submission" date="2020-07" db="EMBL/GenBank/DDBJ databases">
        <title>Pseudogemmobacter sp. nov., isolated from poultry manure in Taiwan.</title>
        <authorList>
            <person name="Lin S.-Y."/>
            <person name="Tang Y.-S."/>
            <person name="Young C.-C."/>
        </authorList>
    </citation>
    <scope>NUCLEOTIDE SEQUENCE [LARGE SCALE GENOMIC DNA]</scope>
    <source>
        <strain evidence="1 2">CC-YST710</strain>
    </source>
</reference>
<evidence type="ECO:0000313" key="2">
    <source>
        <dbReference type="Proteomes" id="UP001198571"/>
    </source>
</evidence>
<organism evidence="1 2">
    <name type="scientific">Pseudogemmobacter faecipullorum</name>
    <dbReference type="NCBI Taxonomy" id="2755041"/>
    <lineage>
        <taxon>Bacteria</taxon>
        <taxon>Pseudomonadati</taxon>
        <taxon>Pseudomonadota</taxon>
        <taxon>Alphaproteobacteria</taxon>
        <taxon>Rhodobacterales</taxon>
        <taxon>Paracoccaceae</taxon>
        <taxon>Pseudogemmobacter</taxon>
    </lineage>
</organism>
<accession>A0ABS8CR14</accession>
<gene>
    <name evidence="1" type="ORF">H0485_17585</name>
</gene>
<sequence>MKIGFSHVRDDLAIKKQVVRDTGWKADDLPPRYSAFPNTRPASPRWEWRCFILSCDDGRKFKLLIEASPAYGRWKACLIKVPDSGPPVAIMRFEDQPGKNGGGVHIHAHCDQISDLCGADSIKMPYTLPDHRRYRRRRAGWTKALFCKAAGAFFRTDPIVDQEEMAL</sequence>
<comment type="caution">
    <text evidence="1">The sequence shown here is derived from an EMBL/GenBank/DDBJ whole genome shotgun (WGS) entry which is preliminary data.</text>
</comment>
<dbReference type="Proteomes" id="UP001198571">
    <property type="component" value="Unassembled WGS sequence"/>
</dbReference>
<protein>
    <recommendedName>
        <fullName evidence="3">Transposase</fullName>
    </recommendedName>
</protein>
<evidence type="ECO:0000313" key="1">
    <source>
        <dbReference type="EMBL" id="MCB5411809.1"/>
    </source>
</evidence>
<dbReference type="EMBL" id="JACDXX010000020">
    <property type="protein sequence ID" value="MCB5411809.1"/>
    <property type="molecule type" value="Genomic_DNA"/>
</dbReference>
<keyword evidence="2" id="KW-1185">Reference proteome</keyword>
<evidence type="ECO:0008006" key="3">
    <source>
        <dbReference type="Google" id="ProtNLM"/>
    </source>
</evidence>
<name>A0ABS8CR14_9RHOB</name>
<dbReference type="RefSeq" id="WP_226937260.1">
    <property type="nucleotide sequence ID" value="NZ_JACDXX010000020.1"/>
</dbReference>
<proteinExistence type="predicted"/>